<evidence type="ECO:0000256" key="1">
    <source>
        <dbReference type="ARBA" id="ARBA00009924"/>
    </source>
</evidence>
<dbReference type="InterPro" id="IPR027417">
    <property type="entry name" value="P-loop_NTPase"/>
</dbReference>
<evidence type="ECO:0000313" key="5">
    <source>
        <dbReference type="EMBL" id="KAA5608833.1"/>
    </source>
</evidence>
<dbReference type="OrthoDB" id="9775224at2"/>
<reference evidence="5 6" key="1">
    <citation type="submission" date="2019-09" db="EMBL/GenBank/DDBJ databases">
        <title>Genome sequence of Rhodovastum atsumiense, a diverse member of the Acetobacteraceae family of non-sulfur purple photosynthetic bacteria.</title>
        <authorList>
            <person name="Meyer T."/>
            <person name="Kyndt J."/>
        </authorList>
    </citation>
    <scope>NUCLEOTIDE SEQUENCE [LARGE SCALE GENOMIC DNA]</scope>
    <source>
        <strain evidence="5 6">DSM 21279</strain>
    </source>
</reference>
<dbReference type="PANTHER" id="PTHR34383">
    <property type="entry name" value="POLYPHOSPHATE:AMP PHOSPHOTRANSFERASE-RELATED"/>
    <property type="match status" value="1"/>
</dbReference>
<dbReference type="PANTHER" id="PTHR34383:SF3">
    <property type="entry name" value="POLYPHOSPHATE:AMP PHOSPHOTRANSFERASE"/>
    <property type="match status" value="1"/>
</dbReference>
<dbReference type="SUPFAM" id="SSF52540">
    <property type="entry name" value="P-loop containing nucleoside triphosphate hydrolases"/>
    <property type="match status" value="1"/>
</dbReference>
<evidence type="ECO:0000256" key="3">
    <source>
        <dbReference type="ARBA" id="ARBA00022777"/>
    </source>
</evidence>
<gene>
    <name evidence="5" type="ORF">F1189_26980</name>
</gene>
<dbReference type="InterPro" id="IPR022488">
    <property type="entry name" value="PPK2-related"/>
</dbReference>
<keyword evidence="6" id="KW-1185">Reference proteome</keyword>
<dbReference type="AlphaFoldDB" id="A0A5M6IKP1"/>
<dbReference type="RefSeq" id="WP_150044778.1">
    <property type="nucleotide sequence ID" value="NZ_OW485601.1"/>
</dbReference>
<accession>A0A5M6IKP1</accession>
<dbReference type="InterPro" id="IPR016898">
    <property type="entry name" value="Polyphosphate_phosphotransfera"/>
</dbReference>
<comment type="caution">
    <text evidence="5">The sequence shown here is derived from an EMBL/GenBank/DDBJ whole genome shotgun (WGS) entry which is preliminary data.</text>
</comment>
<dbReference type="InterPro" id="IPR022300">
    <property type="entry name" value="PPK2-rel_1"/>
</dbReference>
<sequence>MGRKDIRALLDRYRITSGKGFRLKDHDPADTAERLVDKDEAEALLADGVARLSRLQELLYPHASWAVLCIFQAMDAAGKDSTIKHVMSGVNPQGVQVTSFKTPGPEELAHDFLWRIVGKLPERGYIGIFNRSHYEEVLVVRVHPEILEKQRLPAALNGKKIWKHRLEDIAAFEQHLARQGTVVLKFFLNVSKAEQKRRFFERLEDPGKNWKFSASDIAERQHWDAYMKAYEDAITATAAEHAPWYVVPADNKWFTRLVVMEAIIAAIEALDLKAKEMPAPDRIRLAEARQLLEAEES</sequence>
<dbReference type="EMBL" id="VWPK01000066">
    <property type="protein sequence ID" value="KAA5608833.1"/>
    <property type="molecule type" value="Genomic_DNA"/>
</dbReference>
<evidence type="ECO:0000259" key="4">
    <source>
        <dbReference type="Pfam" id="PF03976"/>
    </source>
</evidence>
<dbReference type="GO" id="GO:0008976">
    <property type="term" value="F:polyphosphate kinase activity"/>
    <property type="evidence" value="ECO:0007669"/>
    <property type="project" value="InterPro"/>
</dbReference>
<comment type="similarity">
    <text evidence="1">Belongs to the polyphosphate kinase 2 (PPK2) family. Class I subfamily.</text>
</comment>
<evidence type="ECO:0000256" key="2">
    <source>
        <dbReference type="ARBA" id="ARBA00022679"/>
    </source>
</evidence>
<organism evidence="5 6">
    <name type="scientific">Rhodovastum atsumiense</name>
    <dbReference type="NCBI Taxonomy" id="504468"/>
    <lineage>
        <taxon>Bacteria</taxon>
        <taxon>Pseudomonadati</taxon>
        <taxon>Pseudomonadota</taxon>
        <taxon>Alphaproteobacteria</taxon>
        <taxon>Acetobacterales</taxon>
        <taxon>Acetobacteraceae</taxon>
        <taxon>Rhodovastum</taxon>
    </lineage>
</organism>
<dbReference type="GO" id="GO:0006797">
    <property type="term" value="P:polyphosphate metabolic process"/>
    <property type="evidence" value="ECO:0007669"/>
    <property type="project" value="InterPro"/>
</dbReference>
<proteinExistence type="inferred from homology"/>
<keyword evidence="3 5" id="KW-0418">Kinase</keyword>
<protein>
    <submittedName>
        <fullName evidence="5">Polyphosphate kinase 2 family protein</fullName>
    </submittedName>
</protein>
<evidence type="ECO:0000313" key="6">
    <source>
        <dbReference type="Proteomes" id="UP000325255"/>
    </source>
</evidence>
<keyword evidence="2" id="KW-0808">Transferase</keyword>
<dbReference type="NCBIfam" id="TIGR03709">
    <property type="entry name" value="PPK2_rel_1"/>
    <property type="match status" value="1"/>
</dbReference>
<feature type="domain" description="Polyphosphate kinase-2-related" evidence="4">
    <location>
        <begin position="37"/>
        <end position="271"/>
    </location>
</feature>
<dbReference type="Gene3D" id="3.40.50.300">
    <property type="entry name" value="P-loop containing nucleotide triphosphate hydrolases"/>
    <property type="match status" value="1"/>
</dbReference>
<dbReference type="Proteomes" id="UP000325255">
    <property type="component" value="Unassembled WGS sequence"/>
</dbReference>
<dbReference type="PIRSF" id="PIRSF028756">
    <property type="entry name" value="PPK2_prd"/>
    <property type="match status" value="1"/>
</dbReference>
<dbReference type="Pfam" id="PF03976">
    <property type="entry name" value="PPK2"/>
    <property type="match status" value="1"/>
</dbReference>
<name>A0A5M6IKP1_9PROT</name>